<dbReference type="Proteomes" id="UP001176021">
    <property type="component" value="Unassembled WGS sequence"/>
</dbReference>
<name>A0ABT8QR90_9FIRM</name>
<organism evidence="1 2">
    <name type="scientific">Desulfosporosinus nitroreducens</name>
    <dbReference type="NCBI Taxonomy" id="2018668"/>
    <lineage>
        <taxon>Bacteria</taxon>
        <taxon>Bacillati</taxon>
        <taxon>Bacillota</taxon>
        <taxon>Clostridia</taxon>
        <taxon>Eubacteriales</taxon>
        <taxon>Desulfitobacteriaceae</taxon>
        <taxon>Desulfosporosinus</taxon>
    </lineage>
</organism>
<dbReference type="EMBL" id="JAMJEV010000006">
    <property type="protein sequence ID" value="MDO0823094.1"/>
    <property type="molecule type" value="Genomic_DNA"/>
</dbReference>
<comment type="caution">
    <text evidence="1">The sequence shown here is derived from an EMBL/GenBank/DDBJ whole genome shotgun (WGS) entry which is preliminary data.</text>
</comment>
<reference evidence="1" key="1">
    <citation type="submission" date="2022-05" db="EMBL/GenBank/DDBJ databases">
        <title>Expanded diversity of anoxic marine methylotrophy in a Black Sea sulfate reducing microorganism.</title>
        <authorList>
            <person name="Fischer P.Q."/>
            <person name="Stams A.J.M."/>
            <person name="Villanueva L."/>
            <person name="Sousa D.Z."/>
        </authorList>
    </citation>
    <scope>NUCLEOTIDE SEQUENCE</scope>
    <source>
        <strain evidence="1">P130</strain>
    </source>
</reference>
<evidence type="ECO:0000313" key="2">
    <source>
        <dbReference type="Proteomes" id="UP001176021"/>
    </source>
</evidence>
<protein>
    <submittedName>
        <fullName evidence="1">Uncharacterized protein</fullName>
    </submittedName>
</protein>
<proteinExistence type="predicted"/>
<accession>A0ABT8QR90</accession>
<keyword evidence="2" id="KW-1185">Reference proteome</keyword>
<sequence>MDAKEMKEAIIDFVENVNDEGLDKLWEFIFNNFEVEVTDYDREQLK</sequence>
<evidence type="ECO:0000313" key="1">
    <source>
        <dbReference type="EMBL" id="MDO0823094.1"/>
    </source>
</evidence>
<gene>
    <name evidence="1" type="ORF">M8H41_09525</name>
</gene>
<dbReference type="RefSeq" id="WP_302048605.1">
    <property type="nucleotide sequence ID" value="NZ_JAMJEV010000006.1"/>
</dbReference>